<sequence>RSPTVKNIQKLLLRIGSATSGKKDVLLSRLQKDMRISKIPDSDNWTKRTRILSIDMGIKNLAFCVADVRLSSEESSATTMEIRAWRRLDVVEEVSKRSGIKKREFAKEGTGEDEERPDPYAPSSLSDTAYTLLKRSLLTYAPDIILIERQRWRSSGGSAIQQWTVRVNTLEGMLWAILTALRTECRITTRREDFKKYNYRIFGVDPKRVGGFWLGDRGKVEGVKRRSKKEGAEEVGLGPESETEDGVGLEGGGKAGGKLSRGKAEKKAKIWLLRSWLDREPPSTALSKHTKPSPDEEEVPAAQAYISFSFFHHAEATRQTLLYATDAASERSKRTNIRKGDVKKVDDITDCFLQAAAWVAWEENRRAIY</sequence>
<dbReference type="InterPro" id="IPR012337">
    <property type="entry name" value="RNaseH-like_sf"/>
</dbReference>
<dbReference type="SUPFAM" id="SSF53098">
    <property type="entry name" value="Ribonuclease H-like"/>
    <property type="match status" value="1"/>
</dbReference>
<protein>
    <submittedName>
        <fullName evidence="3">Ribonuclease H-like protein</fullName>
    </submittedName>
</protein>
<dbReference type="GO" id="GO:0070336">
    <property type="term" value="F:flap-structured DNA binding"/>
    <property type="evidence" value="ECO:0007669"/>
    <property type="project" value="TreeGrafter"/>
</dbReference>
<dbReference type="EMBL" id="ML987189">
    <property type="protein sequence ID" value="KAF2256409.1"/>
    <property type="molecule type" value="Genomic_DNA"/>
</dbReference>
<reference evidence="3" key="1">
    <citation type="journal article" date="2020" name="Stud. Mycol.">
        <title>101 Dothideomycetes genomes: a test case for predicting lifestyles and emergence of pathogens.</title>
        <authorList>
            <person name="Haridas S."/>
            <person name="Albert R."/>
            <person name="Binder M."/>
            <person name="Bloem J."/>
            <person name="Labutti K."/>
            <person name="Salamov A."/>
            <person name="Andreopoulos B."/>
            <person name="Baker S."/>
            <person name="Barry K."/>
            <person name="Bills G."/>
            <person name="Bluhm B."/>
            <person name="Cannon C."/>
            <person name="Castanera R."/>
            <person name="Culley D."/>
            <person name="Daum C."/>
            <person name="Ezra D."/>
            <person name="Gonzalez J."/>
            <person name="Henrissat B."/>
            <person name="Kuo A."/>
            <person name="Liang C."/>
            <person name="Lipzen A."/>
            <person name="Lutzoni F."/>
            <person name="Magnuson J."/>
            <person name="Mondo S."/>
            <person name="Nolan M."/>
            <person name="Ohm R."/>
            <person name="Pangilinan J."/>
            <person name="Park H.-J."/>
            <person name="Ramirez L."/>
            <person name="Alfaro M."/>
            <person name="Sun H."/>
            <person name="Tritt A."/>
            <person name="Yoshinaga Y."/>
            <person name="Zwiers L.-H."/>
            <person name="Turgeon B."/>
            <person name="Goodwin S."/>
            <person name="Spatafora J."/>
            <person name="Crous P."/>
            <person name="Grigoriev I."/>
        </authorList>
    </citation>
    <scope>NUCLEOTIDE SEQUENCE</scope>
    <source>
        <strain evidence="3">CBS 122368</strain>
    </source>
</reference>
<dbReference type="RefSeq" id="XP_033691413.1">
    <property type="nucleotide sequence ID" value="XM_033822864.1"/>
</dbReference>
<dbReference type="GO" id="GO:0004520">
    <property type="term" value="F:DNA endonuclease activity"/>
    <property type="evidence" value="ECO:0007669"/>
    <property type="project" value="TreeGrafter"/>
</dbReference>
<evidence type="ECO:0000259" key="2">
    <source>
        <dbReference type="Pfam" id="PF09159"/>
    </source>
</evidence>
<dbReference type="OrthoDB" id="5552842at2759"/>
<evidence type="ECO:0000313" key="3">
    <source>
        <dbReference type="EMBL" id="KAF2256409.1"/>
    </source>
</evidence>
<name>A0A6A6J128_9PLEO</name>
<dbReference type="InterPro" id="IPR039197">
    <property type="entry name" value="Mrs1/Cce1"/>
</dbReference>
<proteinExistence type="predicted"/>
<dbReference type="AlphaFoldDB" id="A0A6A6J128"/>
<dbReference type="GO" id="GO:0000402">
    <property type="term" value="F:crossed form four-way junction DNA binding"/>
    <property type="evidence" value="ECO:0007669"/>
    <property type="project" value="TreeGrafter"/>
</dbReference>
<dbReference type="PANTHER" id="PTHR28072">
    <property type="entry name" value="CRUCIFORM CUTTING ENDONUCLEASE 1, MITOCHONDRIAL-RELATED"/>
    <property type="match status" value="1"/>
</dbReference>
<dbReference type="Gene3D" id="3.30.420.10">
    <property type="entry name" value="Ribonuclease H-like superfamily/Ribonuclease H"/>
    <property type="match status" value="1"/>
</dbReference>
<gene>
    <name evidence="3" type="ORF">BU26DRAFT_406415</name>
</gene>
<feature type="region of interest" description="Disordered" evidence="1">
    <location>
        <begin position="104"/>
        <end position="123"/>
    </location>
</feature>
<feature type="region of interest" description="Disordered" evidence="1">
    <location>
        <begin position="224"/>
        <end position="260"/>
    </location>
</feature>
<keyword evidence="4" id="KW-1185">Reference proteome</keyword>
<accession>A0A6A6J128</accession>
<dbReference type="GO" id="GO:0005739">
    <property type="term" value="C:mitochondrion"/>
    <property type="evidence" value="ECO:0007669"/>
    <property type="project" value="TreeGrafter"/>
</dbReference>
<dbReference type="CDD" id="cd16963">
    <property type="entry name" value="CCE1"/>
    <property type="match status" value="1"/>
</dbReference>
<feature type="non-terminal residue" evidence="3">
    <location>
        <position position="369"/>
    </location>
</feature>
<evidence type="ECO:0000313" key="4">
    <source>
        <dbReference type="Proteomes" id="UP000800094"/>
    </source>
</evidence>
<dbReference type="InterPro" id="IPR015242">
    <property type="entry name" value="Ydc2_cat"/>
</dbReference>
<dbReference type="GO" id="GO:0000403">
    <property type="term" value="F:Y-form DNA binding"/>
    <property type="evidence" value="ECO:0007669"/>
    <property type="project" value="TreeGrafter"/>
</dbReference>
<feature type="non-terminal residue" evidence="3">
    <location>
        <position position="1"/>
    </location>
</feature>
<feature type="domain" description="Mitochondrial resolvase Ydc2 catalytic" evidence="2">
    <location>
        <begin position="51"/>
        <end position="367"/>
    </location>
</feature>
<dbReference type="InterPro" id="IPR036397">
    <property type="entry name" value="RNaseH_sf"/>
</dbReference>
<dbReference type="PANTHER" id="PTHR28072:SF1">
    <property type="entry name" value="CRUCIFORM CUTTING ENDONUCLEASE 1, MITOCHONDRIAL-RELATED"/>
    <property type="match status" value="1"/>
</dbReference>
<dbReference type="Pfam" id="PF09159">
    <property type="entry name" value="Ydc2-catalyt"/>
    <property type="match status" value="1"/>
</dbReference>
<evidence type="ECO:0000256" key="1">
    <source>
        <dbReference type="SAM" id="MobiDB-lite"/>
    </source>
</evidence>
<dbReference type="GeneID" id="54576194"/>
<dbReference type="Proteomes" id="UP000800094">
    <property type="component" value="Unassembled WGS sequence"/>
</dbReference>
<organism evidence="3 4">
    <name type="scientific">Trematosphaeria pertusa</name>
    <dbReference type="NCBI Taxonomy" id="390896"/>
    <lineage>
        <taxon>Eukaryota</taxon>
        <taxon>Fungi</taxon>
        <taxon>Dikarya</taxon>
        <taxon>Ascomycota</taxon>
        <taxon>Pezizomycotina</taxon>
        <taxon>Dothideomycetes</taxon>
        <taxon>Pleosporomycetidae</taxon>
        <taxon>Pleosporales</taxon>
        <taxon>Massarineae</taxon>
        <taxon>Trematosphaeriaceae</taxon>
        <taxon>Trematosphaeria</taxon>
    </lineage>
</organism>